<dbReference type="EMBL" id="CAIJEO010000011">
    <property type="protein sequence ID" value="CAD0100207.1"/>
    <property type="molecule type" value="Genomic_DNA"/>
</dbReference>
<keyword evidence="1" id="KW-0472">Membrane</keyword>
<protein>
    <submittedName>
        <fullName evidence="2">Uncharacterized protein</fullName>
    </submittedName>
</protein>
<name>A0A9N8K549_9PEZI</name>
<gene>
    <name evidence="2" type="ORF">AWRI4233_LOCUS9032</name>
</gene>
<sequence length="193" mass="21915">MSSSLAQLVLDFIVFAVIHYYIIVPLITRALGYIKGEPVNLYTGWDISKAFENLKAFIDEQSEQKLSNISTPAPFTAGLTTIDEILCEKCQLLIEDQPCVTRRSCDCTWCVDCVEECFDIVNFDLDKPLSSLSNGCKSSQKLTIRKMFPYVEHLLSEKSSWQVERAVLLQDTVDGIDLGKHDWMLDVDESEEF</sequence>
<keyword evidence="1" id="KW-1133">Transmembrane helix</keyword>
<evidence type="ECO:0000313" key="3">
    <source>
        <dbReference type="Proteomes" id="UP000714618"/>
    </source>
</evidence>
<evidence type="ECO:0000313" key="2">
    <source>
        <dbReference type="EMBL" id="CAD0100207.1"/>
    </source>
</evidence>
<feature type="transmembrane region" description="Helical" evidence="1">
    <location>
        <begin position="6"/>
        <end position="27"/>
    </location>
</feature>
<keyword evidence="1" id="KW-0812">Transmembrane</keyword>
<dbReference type="Proteomes" id="UP000714618">
    <property type="component" value="Unassembled WGS sequence"/>
</dbReference>
<dbReference type="AlphaFoldDB" id="A0A9N8K549"/>
<evidence type="ECO:0000256" key="1">
    <source>
        <dbReference type="SAM" id="Phobius"/>
    </source>
</evidence>
<accession>A0A9N8K549</accession>
<proteinExistence type="predicted"/>
<keyword evidence="3" id="KW-1185">Reference proteome</keyword>
<dbReference type="OrthoDB" id="3920953at2759"/>
<comment type="caution">
    <text evidence="2">The sequence shown here is derived from an EMBL/GenBank/DDBJ whole genome shotgun (WGS) entry which is preliminary data.</text>
</comment>
<reference evidence="2" key="1">
    <citation type="submission" date="2020-06" db="EMBL/GenBank/DDBJ databases">
        <authorList>
            <person name="Onetto C."/>
        </authorList>
    </citation>
    <scope>NUCLEOTIDE SEQUENCE</scope>
</reference>
<organism evidence="2 3">
    <name type="scientific">Aureobasidium mustum</name>
    <dbReference type="NCBI Taxonomy" id="2773714"/>
    <lineage>
        <taxon>Eukaryota</taxon>
        <taxon>Fungi</taxon>
        <taxon>Dikarya</taxon>
        <taxon>Ascomycota</taxon>
        <taxon>Pezizomycotina</taxon>
        <taxon>Dothideomycetes</taxon>
        <taxon>Dothideomycetidae</taxon>
        <taxon>Dothideales</taxon>
        <taxon>Saccotheciaceae</taxon>
        <taxon>Aureobasidium</taxon>
    </lineage>
</organism>